<dbReference type="Gene3D" id="3.40.630.30">
    <property type="match status" value="1"/>
</dbReference>
<dbReference type="InterPro" id="IPR016181">
    <property type="entry name" value="Acyl_CoA_acyltransferase"/>
</dbReference>
<dbReference type="PROSITE" id="PS51186">
    <property type="entry name" value="GNAT"/>
    <property type="match status" value="1"/>
</dbReference>
<dbReference type="SUPFAM" id="SSF55729">
    <property type="entry name" value="Acyl-CoA N-acyltransferases (Nat)"/>
    <property type="match status" value="1"/>
</dbReference>
<dbReference type="GO" id="GO:0016747">
    <property type="term" value="F:acyltransferase activity, transferring groups other than amino-acyl groups"/>
    <property type="evidence" value="ECO:0007669"/>
    <property type="project" value="InterPro"/>
</dbReference>
<evidence type="ECO:0000313" key="3">
    <source>
        <dbReference type="EMBL" id="QIT48715.1"/>
    </source>
</evidence>
<name>A0AAE6YFA7_STRAT</name>
<feature type="domain" description="N-acetyltransferase" evidence="2">
    <location>
        <begin position="34"/>
        <end position="181"/>
    </location>
</feature>
<dbReference type="EMBL" id="CP050692">
    <property type="protein sequence ID" value="QIT48715.1"/>
    <property type="molecule type" value="Genomic_DNA"/>
</dbReference>
<gene>
    <name evidence="3" type="ORF">HCX60_03615</name>
</gene>
<evidence type="ECO:0000313" key="4">
    <source>
        <dbReference type="Proteomes" id="UP000502504"/>
    </source>
</evidence>
<dbReference type="AlphaFoldDB" id="A0AAE6YFA7"/>
<evidence type="ECO:0000259" key="2">
    <source>
        <dbReference type="PROSITE" id="PS51186"/>
    </source>
</evidence>
<dbReference type="Proteomes" id="UP000502504">
    <property type="component" value="Chromosome"/>
</dbReference>
<organism evidence="3 4">
    <name type="scientific">Streptomyces antibioticus</name>
    <dbReference type="NCBI Taxonomy" id="1890"/>
    <lineage>
        <taxon>Bacteria</taxon>
        <taxon>Bacillati</taxon>
        <taxon>Actinomycetota</taxon>
        <taxon>Actinomycetes</taxon>
        <taxon>Kitasatosporales</taxon>
        <taxon>Streptomycetaceae</taxon>
        <taxon>Streptomyces</taxon>
    </lineage>
</organism>
<dbReference type="Pfam" id="PF13508">
    <property type="entry name" value="Acetyltransf_7"/>
    <property type="match status" value="1"/>
</dbReference>
<reference evidence="3 4" key="1">
    <citation type="submission" date="2020-03" db="EMBL/GenBank/DDBJ databases">
        <title>Is there a link between lipid content and antibiotic production in Streptomyces?</title>
        <authorList>
            <person name="David M."/>
            <person name="Lejeune C."/>
            <person name="Abreu S."/>
            <person name="Thibessard A."/>
            <person name="Leblond P."/>
            <person name="Chaminade P."/>
            <person name="Virolle M.-J."/>
        </authorList>
    </citation>
    <scope>NUCLEOTIDE SEQUENCE [LARGE SCALE GENOMIC DNA]</scope>
    <source>
        <strain evidence="3 4">DSM 41481</strain>
    </source>
</reference>
<dbReference type="InterPro" id="IPR000182">
    <property type="entry name" value="GNAT_dom"/>
</dbReference>
<proteinExistence type="predicted"/>
<protein>
    <submittedName>
        <fullName evidence="3">GNAT family N-acetyltransferase</fullName>
    </submittedName>
</protein>
<accession>A0AAE6YFA7</accession>
<evidence type="ECO:0000256" key="1">
    <source>
        <dbReference type="SAM" id="MobiDB-lite"/>
    </source>
</evidence>
<feature type="region of interest" description="Disordered" evidence="1">
    <location>
        <begin position="1"/>
        <end position="24"/>
    </location>
</feature>
<sequence>MPAAPPPHRPPGARKEHPALSIATPPTALLPARSAVRLARPEDAEELAALSRPFARTGALRERPVALYASRAADFVVTEAPDGTLDGCLALRVHAPEPAGGHLPSGVLYNFCVAPHRQGHGIGTRLLRAAVARARARSVGALFTATVGGGGLFLRHGFGPAAPGTAPAAWTASLDPRRNARVLARVL</sequence>
<feature type="compositionally biased region" description="Pro residues" evidence="1">
    <location>
        <begin position="1"/>
        <end position="10"/>
    </location>
</feature>